<dbReference type="EMBL" id="GBXM01022075">
    <property type="protein sequence ID" value="JAH86502.1"/>
    <property type="molecule type" value="Transcribed_RNA"/>
</dbReference>
<reference evidence="1" key="2">
    <citation type="journal article" date="2015" name="Fish Shellfish Immunol.">
        <title>Early steps in the European eel (Anguilla anguilla)-Vibrio vulnificus interaction in the gills: Role of the RtxA13 toxin.</title>
        <authorList>
            <person name="Callol A."/>
            <person name="Pajuelo D."/>
            <person name="Ebbesson L."/>
            <person name="Teles M."/>
            <person name="MacKenzie S."/>
            <person name="Amaro C."/>
        </authorList>
    </citation>
    <scope>NUCLEOTIDE SEQUENCE</scope>
</reference>
<sequence>MKHIHIIPVRVHMRRLSFSGSWLIFSFHFEIKFKMHEGN</sequence>
<evidence type="ECO:0000313" key="1">
    <source>
        <dbReference type="EMBL" id="JAH86502.1"/>
    </source>
</evidence>
<protein>
    <submittedName>
        <fullName evidence="1">Uncharacterized protein</fullName>
    </submittedName>
</protein>
<name>A0A0E9W820_ANGAN</name>
<proteinExistence type="predicted"/>
<dbReference type="AlphaFoldDB" id="A0A0E9W820"/>
<accession>A0A0E9W820</accession>
<reference evidence="1" key="1">
    <citation type="submission" date="2014-11" db="EMBL/GenBank/DDBJ databases">
        <authorList>
            <person name="Amaro Gonzalez C."/>
        </authorList>
    </citation>
    <scope>NUCLEOTIDE SEQUENCE</scope>
</reference>
<organism evidence="1">
    <name type="scientific">Anguilla anguilla</name>
    <name type="common">European freshwater eel</name>
    <name type="synonym">Muraena anguilla</name>
    <dbReference type="NCBI Taxonomy" id="7936"/>
    <lineage>
        <taxon>Eukaryota</taxon>
        <taxon>Metazoa</taxon>
        <taxon>Chordata</taxon>
        <taxon>Craniata</taxon>
        <taxon>Vertebrata</taxon>
        <taxon>Euteleostomi</taxon>
        <taxon>Actinopterygii</taxon>
        <taxon>Neopterygii</taxon>
        <taxon>Teleostei</taxon>
        <taxon>Anguilliformes</taxon>
        <taxon>Anguillidae</taxon>
        <taxon>Anguilla</taxon>
    </lineage>
</organism>